<dbReference type="Proteomes" id="UP000658225">
    <property type="component" value="Unassembled WGS sequence"/>
</dbReference>
<evidence type="ECO:0000256" key="1">
    <source>
        <dbReference type="SAM" id="Phobius"/>
    </source>
</evidence>
<sequence length="45" mass="5078">MNTFMKSIEVISKSIPTKRIVEIGVFTFIHFPWSAVAVTHSVEKA</sequence>
<dbReference type="AlphaFoldDB" id="A0A927MKE8"/>
<evidence type="ECO:0000313" key="2">
    <source>
        <dbReference type="EMBL" id="MBE1555553.1"/>
    </source>
</evidence>
<keyword evidence="3" id="KW-1185">Reference proteome</keyword>
<accession>A0A927MKE8</accession>
<protein>
    <submittedName>
        <fullName evidence="2">Uncharacterized protein</fullName>
    </submittedName>
</protein>
<gene>
    <name evidence="2" type="ORF">H4683_002673</name>
</gene>
<dbReference type="EMBL" id="JADBEL010000014">
    <property type="protein sequence ID" value="MBE1555553.1"/>
    <property type="molecule type" value="Genomic_DNA"/>
</dbReference>
<keyword evidence="1" id="KW-0472">Membrane</keyword>
<organism evidence="2 3">
    <name type="scientific">Sporosarcina limicola</name>
    <dbReference type="NCBI Taxonomy" id="34101"/>
    <lineage>
        <taxon>Bacteria</taxon>
        <taxon>Bacillati</taxon>
        <taxon>Bacillota</taxon>
        <taxon>Bacilli</taxon>
        <taxon>Bacillales</taxon>
        <taxon>Caryophanaceae</taxon>
        <taxon>Sporosarcina</taxon>
    </lineage>
</organism>
<comment type="caution">
    <text evidence="2">The sequence shown here is derived from an EMBL/GenBank/DDBJ whole genome shotgun (WGS) entry which is preliminary data.</text>
</comment>
<feature type="transmembrane region" description="Helical" evidence="1">
    <location>
        <begin position="20"/>
        <end position="42"/>
    </location>
</feature>
<proteinExistence type="predicted"/>
<evidence type="ECO:0000313" key="3">
    <source>
        <dbReference type="Proteomes" id="UP000658225"/>
    </source>
</evidence>
<keyword evidence="1" id="KW-0812">Transmembrane</keyword>
<keyword evidence="1" id="KW-1133">Transmembrane helix</keyword>
<name>A0A927MKE8_9BACL</name>
<reference evidence="2" key="1">
    <citation type="submission" date="2020-10" db="EMBL/GenBank/DDBJ databases">
        <title>Genomic Encyclopedia of Type Strains, Phase IV (KMG-IV): sequencing the most valuable type-strain genomes for metagenomic binning, comparative biology and taxonomic classification.</title>
        <authorList>
            <person name="Goeker M."/>
        </authorList>
    </citation>
    <scope>NUCLEOTIDE SEQUENCE</scope>
    <source>
        <strain evidence="2">DSM 13886</strain>
    </source>
</reference>